<evidence type="ECO:0000313" key="2">
    <source>
        <dbReference type="EMBL" id="KAJ8917764.1"/>
    </source>
</evidence>
<evidence type="ECO:0000313" key="3">
    <source>
        <dbReference type="Proteomes" id="UP001159042"/>
    </source>
</evidence>
<name>A0AAV8VUC9_9CUCU</name>
<dbReference type="GO" id="GO:0015074">
    <property type="term" value="P:DNA integration"/>
    <property type="evidence" value="ECO:0007669"/>
    <property type="project" value="InterPro"/>
</dbReference>
<dbReference type="InterPro" id="IPR001584">
    <property type="entry name" value="Integrase_cat-core"/>
</dbReference>
<organism evidence="2 3">
    <name type="scientific">Exocentrus adspersus</name>
    <dbReference type="NCBI Taxonomy" id="1586481"/>
    <lineage>
        <taxon>Eukaryota</taxon>
        <taxon>Metazoa</taxon>
        <taxon>Ecdysozoa</taxon>
        <taxon>Arthropoda</taxon>
        <taxon>Hexapoda</taxon>
        <taxon>Insecta</taxon>
        <taxon>Pterygota</taxon>
        <taxon>Neoptera</taxon>
        <taxon>Endopterygota</taxon>
        <taxon>Coleoptera</taxon>
        <taxon>Polyphaga</taxon>
        <taxon>Cucujiformia</taxon>
        <taxon>Chrysomeloidea</taxon>
        <taxon>Cerambycidae</taxon>
        <taxon>Lamiinae</taxon>
        <taxon>Acanthocinini</taxon>
        <taxon>Exocentrus</taxon>
    </lineage>
</organism>
<feature type="domain" description="Integrase catalytic" evidence="1">
    <location>
        <begin position="125"/>
        <end position="283"/>
    </location>
</feature>
<dbReference type="InterPro" id="IPR036397">
    <property type="entry name" value="RNaseH_sf"/>
</dbReference>
<reference evidence="2 3" key="1">
    <citation type="journal article" date="2023" name="Insect Mol. Biol.">
        <title>Genome sequencing provides insights into the evolution of gene families encoding plant cell wall-degrading enzymes in longhorned beetles.</title>
        <authorList>
            <person name="Shin N.R."/>
            <person name="Okamura Y."/>
            <person name="Kirsch R."/>
            <person name="Pauchet Y."/>
        </authorList>
    </citation>
    <scope>NUCLEOTIDE SEQUENCE [LARGE SCALE GENOMIC DNA]</scope>
    <source>
        <strain evidence="2">EAD_L_NR</strain>
    </source>
</reference>
<gene>
    <name evidence="2" type="ORF">NQ315_005215</name>
</gene>
<dbReference type="AlphaFoldDB" id="A0AAV8VUC9"/>
<dbReference type="InterPro" id="IPR050951">
    <property type="entry name" value="Retrovirus_Pol_polyprotein"/>
</dbReference>
<keyword evidence="3" id="KW-1185">Reference proteome</keyword>
<comment type="caution">
    <text evidence="2">The sequence shown here is derived from an EMBL/GenBank/DDBJ whole genome shotgun (WGS) entry which is preliminary data.</text>
</comment>
<proteinExistence type="predicted"/>
<dbReference type="GO" id="GO:0003676">
    <property type="term" value="F:nucleic acid binding"/>
    <property type="evidence" value="ECO:0007669"/>
    <property type="project" value="InterPro"/>
</dbReference>
<dbReference type="EMBL" id="JANEYG010000031">
    <property type="protein sequence ID" value="KAJ8917764.1"/>
    <property type="molecule type" value="Genomic_DNA"/>
</dbReference>
<dbReference type="PANTHER" id="PTHR37984">
    <property type="entry name" value="PROTEIN CBG26694"/>
    <property type="match status" value="1"/>
</dbReference>
<dbReference type="FunFam" id="3.30.420.10:FF:000032">
    <property type="entry name" value="Retrovirus-related Pol polyprotein from transposon 297-like Protein"/>
    <property type="match status" value="1"/>
</dbReference>
<dbReference type="InterPro" id="IPR012337">
    <property type="entry name" value="RNaseH-like_sf"/>
</dbReference>
<dbReference type="PANTHER" id="PTHR37984:SF5">
    <property type="entry name" value="PROTEIN NYNRIN-LIKE"/>
    <property type="match status" value="1"/>
</dbReference>
<dbReference type="PROSITE" id="PS50994">
    <property type="entry name" value="INTEGRASE"/>
    <property type="match status" value="1"/>
</dbReference>
<dbReference type="Gene3D" id="3.30.420.10">
    <property type="entry name" value="Ribonuclease H-like superfamily/Ribonuclease H"/>
    <property type="match status" value="1"/>
</dbReference>
<dbReference type="SUPFAM" id="SSF53098">
    <property type="entry name" value="Ribonuclease H-like"/>
    <property type="match status" value="1"/>
</dbReference>
<dbReference type="Pfam" id="PF00665">
    <property type="entry name" value="rve"/>
    <property type="match status" value="1"/>
</dbReference>
<dbReference type="Proteomes" id="UP001159042">
    <property type="component" value="Unassembled WGS sequence"/>
</dbReference>
<sequence>MNVSKIVGTYDEGHCVARGISYHEQSTTEVPVIPETLSRNVQESLNQLLEKYKGCFANSNAELGKTNIEMEIRLMKELQKVVTAWRTTKFKMTDFVSKYVKSCIPCLCVKKPKGKRRGYLHPIQKEGRPFHTLHMDHVGPFCKTETGNMYMLVTVDAFTKYTWIEGVPDTSARYVVRCLELLTKIFGLPERIISDRGKCFTSREMKKFCSERNIKHVLNAIACPRSNGQVERFNSTILNAMMTAIGDEHDKWDSKIPEVQCGINSTINATTGYPPAELLFGFRPKLKYDIAINSTEQIDREMQLKLAREQALTNINKSAENAKTRYNRNRIPAKTYNVGDMVMFEKTPILKSGKLVQRYVGPFKVVKVLPNDRYVVKSLSKDRRCFNGVVASDKLKLFKPQTID</sequence>
<evidence type="ECO:0000259" key="1">
    <source>
        <dbReference type="PROSITE" id="PS50994"/>
    </source>
</evidence>
<protein>
    <recommendedName>
        <fullName evidence="1">Integrase catalytic domain-containing protein</fullName>
    </recommendedName>
</protein>
<accession>A0AAV8VUC9</accession>